<dbReference type="EMBL" id="UYRV01108187">
    <property type="protein sequence ID" value="VDN24095.1"/>
    <property type="molecule type" value="Genomic_DNA"/>
</dbReference>
<proteinExistence type="predicted"/>
<gene>
    <name evidence="2" type="ORF">CGOC_LOCUS9750</name>
</gene>
<name>A0A3P7M425_CYLGO</name>
<evidence type="ECO:0000256" key="1">
    <source>
        <dbReference type="SAM" id="MobiDB-lite"/>
    </source>
</evidence>
<keyword evidence="3" id="KW-1185">Reference proteome</keyword>
<evidence type="ECO:0000313" key="3">
    <source>
        <dbReference type="Proteomes" id="UP000271889"/>
    </source>
</evidence>
<sequence length="74" mass="8796">MLQVWTPDSKAEGAARILVVFEQLDAEERRKKESVEKEGKKEDEKKDQKKEEKKEGFGEKEEKKEDEKKEEKKD</sequence>
<feature type="region of interest" description="Disordered" evidence="1">
    <location>
        <begin position="28"/>
        <end position="74"/>
    </location>
</feature>
<protein>
    <submittedName>
        <fullName evidence="2">Uncharacterized protein</fullName>
    </submittedName>
</protein>
<accession>A0A3P7M425</accession>
<dbReference type="Proteomes" id="UP000271889">
    <property type="component" value="Unassembled WGS sequence"/>
</dbReference>
<reference evidence="2 3" key="1">
    <citation type="submission" date="2018-11" db="EMBL/GenBank/DDBJ databases">
        <authorList>
            <consortium name="Pathogen Informatics"/>
        </authorList>
    </citation>
    <scope>NUCLEOTIDE SEQUENCE [LARGE SCALE GENOMIC DNA]</scope>
</reference>
<organism evidence="2 3">
    <name type="scientific">Cylicostephanus goldi</name>
    <name type="common">Nematode worm</name>
    <dbReference type="NCBI Taxonomy" id="71465"/>
    <lineage>
        <taxon>Eukaryota</taxon>
        <taxon>Metazoa</taxon>
        <taxon>Ecdysozoa</taxon>
        <taxon>Nematoda</taxon>
        <taxon>Chromadorea</taxon>
        <taxon>Rhabditida</taxon>
        <taxon>Rhabditina</taxon>
        <taxon>Rhabditomorpha</taxon>
        <taxon>Strongyloidea</taxon>
        <taxon>Strongylidae</taxon>
        <taxon>Cylicostephanus</taxon>
    </lineage>
</organism>
<evidence type="ECO:0000313" key="2">
    <source>
        <dbReference type="EMBL" id="VDN24095.1"/>
    </source>
</evidence>
<dbReference type="AlphaFoldDB" id="A0A3P7M425"/>